<evidence type="ECO:0000256" key="5">
    <source>
        <dbReference type="ARBA" id="ARBA00022475"/>
    </source>
</evidence>
<dbReference type="GO" id="GO:0000323">
    <property type="term" value="C:lytic vacuole"/>
    <property type="evidence" value="ECO:0007669"/>
    <property type="project" value="UniProtKB-ARBA"/>
</dbReference>
<dbReference type="FunFam" id="1.20.1560.10:FF:000001">
    <property type="entry name" value="ATP-binding cassette subfamily C member 1"/>
    <property type="match status" value="1"/>
</dbReference>
<evidence type="ECO:0000259" key="18">
    <source>
        <dbReference type="PROSITE" id="PS50929"/>
    </source>
</evidence>
<dbReference type="Proteomes" id="UP001634394">
    <property type="component" value="Unassembled WGS sequence"/>
</dbReference>
<keyword evidence="11" id="KW-1278">Translocase</keyword>
<feature type="transmembrane region" description="Helical" evidence="16">
    <location>
        <begin position="329"/>
        <end position="350"/>
    </location>
</feature>
<comment type="caution">
    <text evidence="19">The sequence shown here is derived from an EMBL/GenBank/DDBJ whole genome shotgun (WGS) entry which is preliminary data.</text>
</comment>
<dbReference type="InterPro" id="IPR003439">
    <property type="entry name" value="ABC_transporter-like_ATP-bd"/>
</dbReference>
<evidence type="ECO:0000256" key="10">
    <source>
        <dbReference type="ARBA" id="ARBA00022840"/>
    </source>
</evidence>
<evidence type="ECO:0000256" key="1">
    <source>
        <dbReference type="ARBA" id="ARBA00004128"/>
    </source>
</evidence>
<keyword evidence="9" id="KW-0547">Nucleotide-binding</keyword>
<feature type="transmembrane region" description="Helical" evidence="16">
    <location>
        <begin position="38"/>
        <end position="57"/>
    </location>
</feature>
<dbReference type="InterPro" id="IPR011527">
    <property type="entry name" value="ABC1_TM_dom"/>
</dbReference>
<protein>
    <recommendedName>
        <fullName evidence="14">ABC-type glutathione-S-conjugate transporter</fullName>
        <ecNumber evidence="14">7.6.2.3</ecNumber>
    </recommendedName>
</protein>
<dbReference type="GO" id="GO:0005524">
    <property type="term" value="F:ATP binding"/>
    <property type="evidence" value="ECO:0007669"/>
    <property type="project" value="UniProtKB-KW"/>
</dbReference>
<feature type="transmembrane region" description="Helical" evidence="16">
    <location>
        <begin position="171"/>
        <end position="191"/>
    </location>
</feature>
<evidence type="ECO:0000256" key="6">
    <source>
        <dbReference type="ARBA" id="ARBA00022554"/>
    </source>
</evidence>
<keyword evidence="7 16" id="KW-0812">Transmembrane</keyword>
<dbReference type="InterPro" id="IPR027417">
    <property type="entry name" value="P-loop_NTPase"/>
</dbReference>
<gene>
    <name evidence="19" type="ORF">ACJMK2_027190</name>
</gene>
<name>A0ABD3XNP5_SINWO</name>
<feature type="transmembrane region" description="Helical" evidence="16">
    <location>
        <begin position="362"/>
        <end position="381"/>
    </location>
</feature>
<dbReference type="FunFam" id="1.20.1560.10:FF:000020">
    <property type="entry name" value="ABC metal ion transporter"/>
    <property type="match status" value="1"/>
</dbReference>
<sequence length="1552" mass="174456">MLYVSHGYCYGDRVLYHDHQLLFNNSWPQFTDCFKNTVLVYLPCGWLWITLPVYLYYLKVKAEGSRGPLTLLNLAKTFLSLILCVLAIVDVIGEAHDKSQGKPAPPSVFLAGALRAATFALATILIQLERWKGFITSGVLWIFWFTLVVVGVVPFYSLIALRNYEDELFSFAIFFLYYAVLLAEFVLHCFADLPSKKHYKDVSEKPCPETCASFLSRITYWWLNSMIIKGYRKGLDEKSLWNLHPRDKSEKVVPEFLSNWDKAFKKSKLCSKKKEVSYKNTEDGKESDQDKVTFLDSKDDNAGKKSPSLFKVLAKTYWMDMVYSWLCKLVYDISQFGSPMILSSLIAYVQRKNSPEGKEPEWLGYVFAILLLAIAMVQSIFSHQNFHIAMTCGMRIKSAIIAAIYRKALSMNYEAKKASTVGEIINLISVDCERIQMICGFVWMLWSAPLQIIIATILLWNVLGPSVLAGIGILLLLLPINAVISMKQRKLQVEQMKHKDARIKLINEILNGIKVLKLYAWEPSFIKKVTAIRKQELKMLQKGAYLNIVSSFIWTTAPYMVTLATFATYVFTSESHFLDAQKAFVSLSLFNILRFPISLLPQIVSYVIQANVSIVRIGKFLGSDDLDPENVVHTKDTGAAVGIENGTFRWDSESEPVLTNISVKIPKGKLIAVVGLVGSGKSSLIAAVLGEMDKVTGKVTREGSLAYVPQQAWMQNATLKDNILFGKKFEEHKYRQVIDACALRTDLEILPGGDQTEIGEKGINLSGGQKQRVSLARAVYNNAEIYLLDDPLSAVDSHVGKHIFDKVIGDKGLLRNKTRVLVTHGVQWLPMVDEIIVLSNGEVCERGTFEELLNHNGACTQFIRSHYTEQSKEEEEEIDPEVQQIRNRVFKRMVSVLSESGISVEDDVPSSLPRKKLMNGRPKLMRTISCIEEHPGGDEFDLGEVNQITEVTDTAGEKLIEAEKMEQGGVKLAVYLKYFRAIGGISTIFIFFFYILYNAANVGSSVWLSAWTDDKYLKESTNMSNTSEYQAKNNMYLGVYAAFGLTQAIVILIYAVLYAVCVIKASIILHEGLLSNIFRAPMTFFDTTPIGRIVNRFSKDIETVDNNLPQTLRMWMNTFFTSLSTLIVISYSTPIFLAVIVPLGILYYFIQRFYIPTSRQLKRIESTTRSPVYTHFGEILVGTSTVRAYGLTDRFIAEAKEKVDHNQVFYFAGITSNRWLGLRLEFIGNLIVFAAAIFAVVSYSTTGGMVGLSISYALQVTGALNFMVRMSSDLESNVVSVERVKEYMEIATEADWVVENHRPIQGWPEKGRVQFDDYSCRYREGLDLVLKGITVDIEGGQMVGIVGRTGAGKSSLTVALFRLIEAAGGSITIDGQKISEIGLHDLRSRLTILPQEPVLFSGSLRMNLDPFDQYSDDQIWKALEQAHLKKFVSDLPDGLQYDCGEGGQNLSVGQRQLVCLARTLLHKTSILVLDEATAAVDMETDDLIQKTIRTEFKGCTILTIAHRLNTIMDYDKIMVLDKGLIKEFDLPGNLLKNPDSIFFSMARDANLI</sequence>
<evidence type="ECO:0000256" key="15">
    <source>
        <dbReference type="ARBA" id="ARBA00047523"/>
    </source>
</evidence>
<feature type="domain" description="ABC transporter" evidence="17">
    <location>
        <begin position="641"/>
        <end position="865"/>
    </location>
</feature>
<organism evidence="19 20">
    <name type="scientific">Sinanodonta woodiana</name>
    <name type="common">Chinese pond mussel</name>
    <name type="synonym">Anodonta woodiana</name>
    <dbReference type="NCBI Taxonomy" id="1069815"/>
    <lineage>
        <taxon>Eukaryota</taxon>
        <taxon>Metazoa</taxon>
        <taxon>Spiralia</taxon>
        <taxon>Lophotrochozoa</taxon>
        <taxon>Mollusca</taxon>
        <taxon>Bivalvia</taxon>
        <taxon>Autobranchia</taxon>
        <taxon>Heteroconchia</taxon>
        <taxon>Palaeoheterodonta</taxon>
        <taxon>Unionida</taxon>
        <taxon>Unionoidea</taxon>
        <taxon>Unionidae</taxon>
        <taxon>Unioninae</taxon>
        <taxon>Sinanodonta</taxon>
    </lineage>
</organism>
<dbReference type="EMBL" id="JBJQND010000002">
    <property type="protein sequence ID" value="KAL3887246.1"/>
    <property type="molecule type" value="Genomic_DNA"/>
</dbReference>
<dbReference type="InterPro" id="IPR036640">
    <property type="entry name" value="ABC1_TM_sf"/>
</dbReference>
<keyword evidence="6" id="KW-0926">Vacuole</keyword>
<dbReference type="InterPro" id="IPR005292">
    <property type="entry name" value="MRP"/>
</dbReference>
<proteinExistence type="inferred from homology"/>
<feature type="transmembrane region" description="Helical" evidence="16">
    <location>
        <begin position="1135"/>
        <end position="1155"/>
    </location>
</feature>
<evidence type="ECO:0000256" key="2">
    <source>
        <dbReference type="ARBA" id="ARBA00004651"/>
    </source>
</evidence>
<dbReference type="PANTHER" id="PTHR24223:SF443">
    <property type="entry name" value="MULTIDRUG-RESISTANCE LIKE PROTEIN 1, ISOFORM I"/>
    <property type="match status" value="1"/>
</dbReference>
<feature type="transmembrane region" description="Helical" evidence="16">
    <location>
        <begin position="138"/>
        <end position="159"/>
    </location>
</feature>
<dbReference type="InterPro" id="IPR056227">
    <property type="entry name" value="TMD0_ABC"/>
</dbReference>
<comment type="subcellular location">
    <subcellularLocation>
        <location evidence="2">Cell membrane</location>
        <topology evidence="2">Multi-pass membrane protein</topology>
    </subcellularLocation>
    <subcellularLocation>
        <location evidence="1">Vacuole membrane</location>
        <topology evidence="1">Multi-pass membrane protein</topology>
    </subcellularLocation>
</comment>
<dbReference type="PANTHER" id="PTHR24223">
    <property type="entry name" value="ATP-BINDING CASSETTE SUB-FAMILY C"/>
    <property type="match status" value="1"/>
</dbReference>
<dbReference type="InterPro" id="IPR003593">
    <property type="entry name" value="AAA+_ATPase"/>
</dbReference>
<dbReference type="GO" id="GO:0015431">
    <property type="term" value="F:ABC-type glutathione S-conjugate transporter activity"/>
    <property type="evidence" value="ECO:0007669"/>
    <property type="project" value="UniProtKB-EC"/>
</dbReference>
<evidence type="ECO:0000259" key="17">
    <source>
        <dbReference type="PROSITE" id="PS50893"/>
    </source>
</evidence>
<dbReference type="PROSITE" id="PS50893">
    <property type="entry name" value="ABC_TRANSPORTER_2"/>
    <property type="match status" value="2"/>
</dbReference>
<feature type="transmembrane region" description="Helical" evidence="16">
    <location>
        <begin position="108"/>
        <end position="126"/>
    </location>
</feature>
<evidence type="ECO:0000256" key="8">
    <source>
        <dbReference type="ARBA" id="ARBA00022737"/>
    </source>
</evidence>
<feature type="transmembrane region" description="Helical" evidence="16">
    <location>
        <begin position="438"/>
        <end position="460"/>
    </location>
</feature>
<dbReference type="CDD" id="cd18603">
    <property type="entry name" value="ABC_6TM_MRP1_2_3_6_D2_like"/>
    <property type="match status" value="1"/>
</dbReference>
<keyword evidence="13 16" id="KW-0472">Membrane</keyword>
<evidence type="ECO:0000313" key="20">
    <source>
        <dbReference type="Proteomes" id="UP001634394"/>
    </source>
</evidence>
<accession>A0ABD3XNP5</accession>
<dbReference type="GO" id="GO:0005886">
    <property type="term" value="C:plasma membrane"/>
    <property type="evidence" value="ECO:0007669"/>
    <property type="project" value="UniProtKB-SubCell"/>
</dbReference>
<dbReference type="InterPro" id="IPR017871">
    <property type="entry name" value="ABC_transporter-like_CS"/>
</dbReference>
<dbReference type="SMART" id="SM00382">
    <property type="entry name" value="AAA"/>
    <property type="match status" value="2"/>
</dbReference>
<keyword evidence="20" id="KW-1185">Reference proteome</keyword>
<reference evidence="19 20" key="1">
    <citation type="submission" date="2024-11" db="EMBL/GenBank/DDBJ databases">
        <title>Chromosome-level genome assembly of the freshwater bivalve Anodonta woodiana.</title>
        <authorList>
            <person name="Chen X."/>
        </authorList>
    </citation>
    <scope>NUCLEOTIDE SEQUENCE [LARGE SCALE GENOMIC DNA]</scope>
    <source>
        <strain evidence="19">MN2024</strain>
        <tissue evidence="19">Gills</tissue>
    </source>
</reference>
<dbReference type="CDD" id="cd03250">
    <property type="entry name" value="ABCC_MRP_domain1"/>
    <property type="match status" value="1"/>
</dbReference>
<dbReference type="Gene3D" id="3.40.50.300">
    <property type="entry name" value="P-loop containing nucleotide triphosphate hydrolases"/>
    <property type="match status" value="2"/>
</dbReference>
<evidence type="ECO:0000256" key="13">
    <source>
        <dbReference type="ARBA" id="ARBA00023136"/>
    </source>
</evidence>
<feature type="transmembrane region" description="Helical" evidence="16">
    <location>
        <begin position="69"/>
        <end position="88"/>
    </location>
</feature>
<feature type="transmembrane region" description="Helical" evidence="16">
    <location>
        <begin position="544"/>
        <end position="571"/>
    </location>
</feature>
<feature type="transmembrane region" description="Helical" evidence="16">
    <location>
        <begin position="1226"/>
        <end position="1243"/>
    </location>
</feature>
<evidence type="ECO:0000256" key="4">
    <source>
        <dbReference type="ARBA" id="ARBA00022448"/>
    </source>
</evidence>
<evidence type="ECO:0000313" key="19">
    <source>
        <dbReference type="EMBL" id="KAL3887246.1"/>
    </source>
</evidence>
<dbReference type="CDD" id="cd03244">
    <property type="entry name" value="ABCC_MRP_domain2"/>
    <property type="match status" value="1"/>
</dbReference>
<comment type="catalytic activity">
    <reaction evidence="15">
        <text>leukotriene C4(in) + ATP + H2O = leukotriene C4(out) + ADP + phosphate + H(+)</text>
        <dbReference type="Rhea" id="RHEA:38963"/>
        <dbReference type="ChEBI" id="CHEBI:15377"/>
        <dbReference type="ChEBI" id="CHEBI:15378"/>
        <dbReference type="ChEBI" id="CHEBI:30616"/>
        <dbReference type="ChEBI" id="CHEBI:43474"/>
        <dbReference type="ChEBI" id="CHEBI:57973"/>
        <dbReference type="ChEBI" id="CHEBI:456216"/>
    </reaction>
    <physiologicalReaction direction="left-to-right" evidence="15">
        <dbReference type="Rhea" id="RHEA:38964"/>
    </physiologicalReaction>
</comment>
<dbReference type="FunFam" id="3.40.50.300:FF:000074">
    <property type="entry name" value="Multidrug resistance-associated protein 5 isoform 1"/>
    <property type="match status" value="1"/>
</dbReference>
<dbReference type="SUPFAM" id="SSF90123">
    <property type="entry name" value="ABC transporter transmembrane region"/>
    <property type="match status" value="2"/>
</dbReference>
<keyword evidence="12 16" id="KW-1133">Transmembrane helix</keyword>
<dbReference type="FunFam" id="3.40.50.300:FF:000293">
    <property type="entry name" value="ATP binding cassette subfamily C member 1"/>
    <property type="match status" value="1"/>
</dbReference>
<dbReference type="Pfam" id="PF00664">
    <property type="entry name" value="ABC_membrane"/>
    <property type="match status" value="2"/>
</dbReference>
<dbReference type="GO" id="GO:0005774">
    <property type="term" value="C:vacuolar membrane"/>
    <property type="evidence" value="ECO:0007669"/>
    <property type="project" value="UniProtKB-SubCell"/>
</dbReference>
<evidence type="ECO:0000256" key="12">
    <source>
        <dbReference type="ARBA" id="ARBA00022989"/>
    </source>
</evidence>
<evidence type="ECO:0000256" key="11">
    <source>
        <dbReference type="ARBA" id="ARBA00022967"/>
    </source>
</evidence>
<dbReference type="Gene3D" id="1.20.1560.10">
    <property type="entry name" value="ABC transporter type 1, transmembrane domain"/>
    <property type="match status" value="2"/>
</dbReference>
<feature type="domain" description="ABC transmembrane type-1" evidence="18">
    <location>
        <begin position="988"/>
        <end position="1276"/>
    </location>
</feature>
<evidence type="ECO:0000256" key="16">
    <source>
        <dbReference type="SAM" id="Phobius"/>
    </source>
</evidence>
<comment type="similarity">
    <text evidence="3">Belongs to the ABC transporter superfamily. ABCC family. Conjugate transporter (TC 3.A.1.208) subfamily.</text>
</comment>
<dbReference type="EC" id="7.6.2.3" evidence="14"/>
<dbReference type="SUPFAM" id="SSF52540">
    <property type="entry name" value="P-loop containing nucleoside triphosphate hydrolases"/>
    <property type="match status" value="2"/>
</dbReference>
<dbReference type="Pfam" id="PF00005">
    <property type="entry name" value="ABC_tran"/>
    <property type="match status" value="2"/>
</dbReference>
<dbReference type="Pfam" id="PF24357">
    <property type="entry name" value="TMD0_ABC"/>
    <property type="match status" value="1"/>
</dbReference>
<evidence type="ECO:0000256" key="3">
    <source>
        <dbReference type="ARBA" id="ARBA00009726"/>
    </source>
</evidence>
<evidence type="ECO:0000256" key="9">
    <source>
        <dbReference type="ARBA" id="ARBA00022741"/>
    </source>
</evidence>
<feature type="transmembrane region" description="Helical" evidence="16">
    <location>
        <begin position="466"/>
        <end position="486"/>
    </location>
</feature>
<keyword evidence="10" id="KW-0067">ATP-binding</keyword>
<evidence type="ECO:0000256" key="14">
    <source>
        <dbReference type="ARBA" id="ARBA00024220"/>
    </source>
</evidence>
<dbReference type="PROSITE" id="PS00211">
    <property type="entry name" value="ABC_TRANSPORTER_1"/>
    <property type="match status" value="2"/>
</dbReference>
<evidence type="ECO:0000256" key="7">
    <source>
        <dbReference type="ARBA" id="ARBA00022692"/>
    </source>
</evidence>
<feature type="domain" description="ABC transporter" evidence="17">
    <location>
        <begin position="1313"/>
        <end position="1547"/>
    </location>
</feature>
<feature type="transmembrane region" description="Helical" evidence="16">
    <location>
        <begin position="1037"/>
        <end position="1060"/>
    </location>
</feature>
<keyword evidence="8" id="KW-0677">Repeat</keyword>
<dbReference type="NCBIfam" id="TIGR00957">
    <property type="entry name" value="MRP_assoc_pro"/>
    <property type="match status" value="1"/>
</dbReference>
<feature type="transmembrane region" description="Helical" evidence="16">
    <location>
        <begin position="978"/>
        <end position="997"/>
    </location>
</feature>
<dbReference type="PROSITE" id="PS50929">
    <property type="entry name" value="ABC_TM1F"/>
    <property type="match status" value="2"/>
</dbReference>
<feature type="domain" description="ABC transmembrane type-1" evidence="18">
    <location>
        <begin position="326"/>
        <end position="609"/>
    </location>
</feature>
<keyword evidence="4" id="KW-0813">Transport</keyword>
<dbReference type="CDD" id="cd18595">
    <property type="entry name" value="ABC_6TM_MRP1_2_3_6_D1_like"/>
    <property type="match status" value="1"/>
</dbReference>
<keyword evidence="5" id="KW-1003">Cell membrane</keyword>
<dbReference type="InterPro" id="IPR050173">
    <property type="entry name" value="ABC_transporter_C-like"/>
</dbReference>